<sequence length="195" mass="21178">MTATNRVLTQSRVMSVMDWHASSESQTSKVNPLSARQASMLPDVCIRSINKLRGFKAAKTKRPCIHAAKESTSYARIKPPQNTDAVASRFQGESRYSRLASGAAAAEHAKSLLVQVVLVVGVSGQPIVNHLNVFGAQTGDKDFESHISEWTLWSVVTRSAGTVTMAELKGRFKIESELKFAARACLSSTVNVNTN</sequence>
<dbReference type="VEuPathDB" id="FungiDB:UMAG_01217"/>
<gene>
    <name evidence="1" type="ORF">UMAG_01217</name>
</gene>
<dbReference type="AlphaFoldDB" id="A0A0D1CE15"/>
<protein>
    <submittedName>
        <fullName evidence="1">Uncharacterized protein</fullName>
    </submittedName>
</protein>
<evidence type="ECO:0000313" key="1">
    <source>
        <dbReference type="EMBL" id="KIS71317.1"/>
    </source>
</evidence>
<dbReference type="GeneID" id="23562310"/>
<dbReference type="InParanoid" id="A0A0D1CE15"/>
<accession>A0A0D1CE15</accession>
<dbReference type="Proteomes" id="UP000000561">
    <property type="component" value="Chromosome 2"/>
</dbReference>
<name>A0A0D1CE15_MYCMD</name>
<evidence type="ECO:0000313" key="2">
    <source>
        <dbReference type="Proteomes" id="UP000000561"/>
    </source>
</evidence>
<dbReference type="KEGG" id="uma:UMAG_01217"/>
<proteinExistence type="predicted"/>
<keyword evidence="2" id="KW-1185">Reference proteome</keyword>
<dbReference type="EMBL" id="CM003141">
    <property type="protein sequence ID" value="KIS71317.1"/>
    <property type="molecule type" value="Genomic_DNA"/>
</dbReference>
<organism evidence="1 2">
    <name type="scientific">Mycosarcoma maydis</name>
    <name type="common">Corn smut fungus</name>
    <name type="synonym">Ustilago maydis</name>
    <dbReference type="NCBI Taxonomy" id="5270"/>
    <lineage>
        <taxon>Eukaryota</taxon>
        <taxon>Fungi</taxon>
        <taxon>Dikarya</taxon>
        <taxon>Basidiomycota</taxon>
        <taxon>Ustilaginomycotina</taxon>
        <taxon>Ustilaginomycetes</taxon>
        <taxon>Ustilaginales</taxon>
        <taxon>Ustilaginaceae</taxon>
        <taxon>Mycosarcoma</taxon>
    </lineage>
</organism>
<dbReference type="RefSeq" id="XP_011387154.1">
    <property type="nucleotide sequence ID" value="XM_011388852.1"/>
</dbReference>
<reference evidence="1 2" key="1">
    <citation type="journal article" date="2006" name="Nature">
        <title>Insights from the genome of the biotrophic fungal plant pathogen Ustilago maydis.</title>
        <authorList>
            <person name="Kamper J."/>
            <person name="Kahmann R."/>
            <person name="Bolker M."/>
            <person name="Ma L.J."/>
            <person name="Brefort T."/>
            <person name="Saville B.J."/>
            <person name="Banuett F."/>
            <person name="Kronstad J.W."/>
            <person name="Gold S.E."/>
            <person name="Muller O."/>
            <person name="Perlin M.H."/>
            <person name="Wosten H.A."/>
            <person name="de Vries R."/>
            <person name="Ruiz-Herrera J."/>
            <person name="Reynaga-Pena C.G."/>
            <person name="Snetselaar K."/>
            <person name="McCann M."/>
            <person name="Perez-Martin J."/>
            <person name="Feldbrugge M."/>
            <person name="Basse C.W."/>
            <person name="Steinberg G."/>
            <person name="Ibeas J.I."/>
            <person name="Holloman W."/>
            <person name="Guzman P."/>
            <person name="Farman M."/>
            <person name="Stajich J.E."/>
            <person name="Sentandreu R."/>
            <person name="Gonzalez-Prieto J.M."/>
            <person name="Kennell J.C."/>
            <person name="Molina L."/>
            <person name="Schirawski J."/>
            <person name="Mendoza-Mendoza A."/>
            <person name="Greilinger D."/>
            <person name="Munch K."/>
            <person name="Rossel N."/>
            <person name="Scherer M."/>
            <person name="Vranes M."/>
            <person name="Ladendorf O."/>
            <person name="Vincon V."/>
            <person name="Fuchs U."/>
            <person name="Sandrock B."/>
            <person name="Meng S."/>
            <person name="Ho E.C."/>
            <person name="Cahill M.J."/>
            <person name="Boyce K.J."/>
            <person name="Klose J."/>
            <person name="Klosterman S.J."/>
            <person name="Deelstra H.J."/>
            <person name="Ortiz-Castellanos L."/>
            <person name="Li W."/>
            <person name="Sanchez-Alonso P."/>
            <person name="Schreier P.H."/>
            <person name="Hauser-Hahn I."/>
            <person name="Vaupel M."/>
            <person name="Koopmann E."/>
            <person name="Friedrich G."/>
            <person name="Voss H."/>
            <person name="Schluter T."/>
            <person name="Margolis J."/>
            <person name="Platt D."/>
            <person name="Swimmer C."/>
            <person name="Gnirke A."/>
            <person name="Chen F."/>
            <person name="Vysotskaia V."/>
            <person name="Mannhaupt G."/>
            <person name="Guldener U."/>
            <person name="Munsterkotter M."/>
            <person name="Haase D."/>
            <person name="Oesterheld M."/>
            <person name="Mewes H.W."/>
            <person name="Mauceli E.W."/>
            <person name="DeCaprio D."/>
            <person name="Wade C.M."/>
            <person name="Butler J."/>
            <person name="Young S."/>
            <person name="Jaffe D.B."/>
            <person name="Calvo S."/>
            <person name="Nusbaum C."/>
            <person name="Galagan J."/>
            <person name="Birren B.W."/>
        </authorList>
    </citation>
    <scope>NUCLEOTIDE SEQUENCE [LARGE SCALE GENOMIC DNA]</scope>
    <source>
        <strain evidence="2">DSM 14603 / FGSC 9021 / UM521</strain>
    </source>
</reference>